<reference evidence="1" key="1">
    <citation type="submission" date="2018-05" db="EMBL/GenBank/DDBJ databases">
        <authorList>
            <person name="Lanie J.A."/>
            <person name="Ng W.-L."/>
            <person name="Kazmierczak K.M."/>
            <person name="Andrzejewski T.M."/>
            <person name="Davidsen T.M."/>
            <person name="Wayne K.J."/>
            <person name="Tettelin H."/>
            <person name="Glass J.I."/>
            <person name="Rusch D."/>
            <person name="Podicherti R."/>
            <person name="Tsui H.-C.T."/>
            <person name="Winkler M.E."/>
        </authorList>
    </citation>
    <scope>NUCLEOTIDE SEQUENCE</scope>
</reference>
<dbReference type="GO" id="GO:0000271">
    <property type="term" value="P:polysaccharide biosynthetic process"/>
    <property type="evidence" value="ECO:0007669"/>
    <property type="project" value="TreeGrafter"/>
</dbReference>
<feature type="non-terminal residue" evidence="1">
    <location>
        <position position="177"/>
    </location>
</feature>
<dbReference type="InterPro" id="IPR014710">
    <property type="entry name" value="RmlC-like_jellyroll"/>
</dbReference>
<protein>
    <recommendedName>
        <fullName evidence="2">dTDP-4-dehydrorhamnose 3,5-epimerase</fullName>
    </recommendedName>
</protein>
<dbReference type="GO" id="GO:0019305">
    <property type="term" value="P:dTDP-rhamnose biosynthetic process"/>
    <property type="evidence" value="ECO:0007669"/>
    <property type="project" value="TreeGrafter"/>
</dbReference>
<dbReference type="PANTHER" id="PTHR21047">
    <property type="entry name" value="DTDP-6-DEOXY-D-GLUCOSE-3,5 EPIMERASE"/>
    <property type="match status" value="1"/>
</dbReference>
<dbReference type="Gene3D" id="2.60.120.10">
    <property type="entry name" value="Jelly Rolls"/>
    <property type="match status" value="1"/>
</dbReference>
<evidence type="ECO:0008006" key="2">
    <source>
        <dbReference type="Google" id="ProtNLM"/>
    </source>
</evidence>
<sequence length="177" mass="19482">VEVLNTVIEGVYLVRPTVHADERGEFWRSFCQESLAESGVEFDVVQSNVSVNRSRHTLRGFHFQRPPSAEQKVLTVVAGAAHVVIVDVRPESPTFLAHVAVAIEPGDRRSVVIASGCATGFLTLVDDTIVHYQMGDVYRPESYAGFRYDDLSVKVDWPAEPVIISARDASFAPLDPS</sequence>
<gene>
    <name evidence="1" type="ORF">METZ01_LOCUS510251</name>
</gene>
<accession>A0A383EKM6</accession>
<dbReference type="GO" id="GO:0005829">
    <property type="term" value="C:cytosol"/>
    <property type="evidence" value="ECO:0007669"/>
    <property type="project" value="TreeGrafter"/>
</dbReference>
<feature type="non-terminal residue" evidence="1">
    <location>
        <position position="1"/>
    </location>
</feature>
<organism evidence="1">
    <name type="scientific">marine metagenome</name>
    <dbReference type="NCBI Taxonomy" id="408172"/>
    <lineage>
        <taxon>unclassified sequences</taxon>
        <taxon>metagenomes</taxon>
        <taxon>ecological metagenomes</taxon>
    </lineage>
</organism>
<dbReference type="InterPro" id="IPR000888">
    <property type="entry name" value="RmlC-like"/>
</dbReference>
<proteinExistence type="predicted"/>
<dbReference type="GO" id="GO:0008830">
    <property type="term" value="F:dTDP-4-dehydrorhamnose 3,5-epimerase activity"/>
    <property type="evidence" value="ECO:0007669"/>
    <property type="project" value="InterPro"/>
</dbReference>
<name>A0A383EKM6_9ZZZZ</name>
<dbReference type="Pfam" id="PF00908">
    <property type="entry name" value="dTDP_sugar_isom"/>
    <property type="match status" value="1"/>
</dbReference>
<evidence type="ECO:0000313" key="1">
    <source>
        <dbReference type="EMBL" id="SVE57397.1"/>
    </source>
</evidence>
<dbReference type="CDD" id="cd00438">
    <property type="entry name" value="cupin_RmlC"/>
    <property type="match status" value="1"/>
</dbReference>
<dbReference type="InterPro" id="IPR011051">
    <property type="entry name" value="RmlC_Cupin_sf"/>
</dbReference>
<dbReference type="AlphaFoldDB" id="A0A383EKM6"/>
<dbReference type="SUPFAM" id="SSF51182">
    <property type="entry name" value="RmlC-like cupins"/>
    <property type="match status" value="1"/>
</dbReference>
<dbReference type="PANTHER" id="PTHR21047:SF2">
    <property type="entry name" value="THYMIDINE DIPHOSPHO-4-KETO-RHAMNOSE 3,5-EPIMERASE"/>
    <property type="match status" value="1"/>
</dbReference>
<dbReference type="EMBL" id="UINC01226772">
    <property type="protein sequence ID" value="SVE57397.1"/>
    <property type="molecule type" value="Genomic_DNA"/>
</dbReference>